<gene>
    <name evidence="1" type="ORF">C8N47_11066</name>
</gene>
<dbReference type="AlphaFoldDB" id="A0A2T5C0N5"/>
<dbReference type="Proteomes" id="UP000243525">
    <property type="component" value="Unassembled WGS sequence"/>
</dbReference>
<evidence type="ECO:0000313" key="1">
    <source>
        <dbReference type="EMBL" id="PTN08180.1"/>
    </source>
</evidence>
<evidence type="ECO:0000313" key="2">
    <source>
        <dbReference type="Proteomes" id="UP000243525"/>
    </source>
</evidence>
<reference evidence="1 2" key="1">
    <citation type="submission" date="2018-04" db="EMBL/GenBank/DDBJ databases">
        <title>Genomic Encyclopedia of Archaeal and Bacterial Type Strains, Phase II (KMG-II): from individual species to whole genera.</title>
        <authorList>
            <person name="Goeker M."/>
        </authorList>
    </citation>
    <scope>NUCLEOTIDE SEQUENCE [LARGE SCALE GENOMIC DNA]</scope>
    <source>
        <strain evidence="1 2">DSM 28823</strain>
    </source>
</reference>
<proteinExistence type="predicted"/>
<comment type="caution">
    <text evidence="1">The sequence shown here is derived from an EMBL/GenBank/DDBJ whole genome shotgun (WGS) entry which is preliminary data.</text>
</comment>
<organism evidence="1 2">
    <name type="scientific">Mangrovibacterium marinum</name>
    <dbReference type="NCBI Taxonomy" id="1639118"/>
    <lineage>
        <taxon>Bacteria</taxon>
        <taxon>Pseudomonadati</taxon>
        <taxon>Bacteroidota</taxon>
        <taxon>Bacteroidia</taxon>
        <taxon>Marinilabiliales</taxon>
        <taxon>Prolixibacteraceae</taxon>
        <taxon>Mangrovibacterium</taxon>
    </lineage>
</organism>
<keyword evidence="2" id="KW-1185">Reference proteome</keyword>
<sequence>MSNKRKSILNRLKDISRNLYLISSMLKSESNKLKDVLSWFEFVSSKVESVSNTLEVFRKRIFFFILAVGSATVGETTEPGETPKVQQH</sequence>
<protein>
    <submittedName>
        <fullName evidence="1">Uncharacterized protein</fullName>
    </submittedName>
</protein>
<accession>A0A2T5C0N5</accession>
<dbReference type="EMBL" id="QAAD01000010">
    <property type="protein sequence ID" value="PTN08180.1"/>
    <property type="molecule type" value="Genomic_DNA"/>
</dbReference>
<name>A0A2T5C0N5_9BACT</name>